<sequence length="170" mass="18480">MTTPNLTAGELKILQLSIYCYETQPKIDYKKLMEIGGYKTVASATTVYSAARKKLLAGVADGQVGGPAPAPSKKRSKAAVDGDDDETPPAKKRGRKPKVKDFDGATEDFDDEHPPAKKRGRKPKVKEVEVVADGSDDKEGDLKNDTVKRDDEDEMPSSIKEEPDANDADE</sequence>
<protein>
    <recommendedName>
        <fullName evidence="4">Histone h1.3</fullName>
    </recommendedName>
</protein>
<evidence type="ECO:0000256" key="1">
    <source>
        <dbReference type="SAM" id="MobiDB-lite"/>
    </source>
</evidence>
<evidence type="ECO:0008006" key="4">
    <source>
        <dbReference type="Google" id="ProtNLM"/>
    </source>
</evidence>
<evidence type="ECO:0000313" key="2">
    <source>
        <dbReference type="EMBL" id="WPH04355.1"/>
    </source>
</evidence>
<feature type="region of interest" description="Disordered" evidence="1">
    <location>
        <begin position="60"/>
        <end position="170"/>
    </location>
</feature>
<name>A0AAQ3MB27_9PEZI</name>
<gene>
    <name evidence="2" type="ORF">R9X50_00724500</name>
</gene>
<dbReference type="Proteomes" id="UP001303373">
    <property type="component" value="Chromosome 12"/>
</dbReference>
<feature type="compositionally biased region" description="Basic and acidic residues" evidence="1">
    <location>
        <begin position="125"/>
        <end position="150"/>
    </location>
</feature>
<dbReference type="EMBL" id="CP138591">
    <property type="protein sequence ID" value="WPH04355.1"/>
    <property type="molecule type" value="Genomic_DNA"/>
</dbReference>
<proteinExistence type="predicted"/>
<evidence type="ECO:0000313" key="3">
    <source>
        <dbReference type="Proteomes" id="UP001303373"/>
    </source>
</evidence>
<accession>A0AAQ3MB27</accession>
<keyword evidence="3" id="KW-1185">Reference proteome</keyword>
<reference evidence="2 3" key="1">
    <citation type="submission" date="2023-11" db="EMBL/GenBank/DDBJ databases">
        <title>An acidophilic fungus is an integral part of prey digestion in a carnivorous sundew plant.</title>
        <authorList>
            <person name="Tsai I.J."/>
        </authorList>
    </citation>
    <scope>NUCLEOTIDE SEQUENCE [LARGE SCALE GENOMIC DNA]</scope>
    <source>
        <strain evidence="2">169a</strain>
    </source>
</reference>
<organism evidence="2 3">
    <name type="scientific">Acrodontium crateriforme</name>
    <dbReference type="NCBI Taxonomy" id="150365"/>
    <lineage>
        <taxon>Eukaryota</taxon>
        <taxon>Fungi</taxon>
        <taxon>Dikarya</taxon>
        <taxon>Ascomycota</taxon>
        <taxon>Pezizomycotina</taxon>
        <taxon>Dothideomycetes</taxon>
        <taxon>Dothideomycetidae</taxon>
        <taxon>Mycosphaerellales</taxon>
        <taxon>Teratosphaeriaceae</taxon>
        <taxon>Acrodontium</taxon>
    </lineage>
</organism>
<dbReference type="AlphaFoldDB" id="A0AAQ3MB27"/>